<protein>
    <submittedName>
        <fullName evidence="1">Uncharacterized protein</fullName>
    </submittedName>
</protein>
<dbReference type="EMBL" id="JBBPBN010000001">
    <property type="protein sequence ID" value="KAK9046934.1"/>
    <property type="molecule type" value="Genomic_DNA"/>
</dbReference>
<organism evidence="1 2">
    <name type="scientific">Hibiscus sabdariffa</name>
    <name type="common">roselle</name>
    <dbReference type="NCBI Taxonomy" id="183260"/>
    <lineage>
        <taxon>Eukaryota</taxon>
        <taxon>Viridiplantae</taxon>
        <taxon>Streptophyta</taxon>
        <taxon>Embryophyta</taxon>
        <taxon>Tracheophyta</taxon>
        <taxon>Spermatophyta</taxon>
        <taxon>Magnoliopsida</taxon>
        <taxon>eudicotyledons</taxon>
        <taxon>Gunneridae</taxon>
        <taxon>Pentapetalae</taxon>
        <taxon>rosids</taxon>
        <taxon>malvids</taxon>
        <taxon>Malvales</taxon>
        <taxon>Malvaceae</taxon>
        <taxon>Malvoideae</taxon>
        <taxon>Hibiscus</taxon>
    </lineage>
</organism>
<accession>A0ABR2UBE8</accession>
<gene>
    <name evidence="1" type="ORF">V6N11_052803</name>
</gene>
<proteinExistence type="predicted"/>
<dbReference type="Proteomes" id="UP001396334">
    <property type="component" value="Unassembled WGS sequence"/>
</dbReference>
<name>A0ABR2UBE8_9ROSI</name>
<comment type="caution">
    <text evidence="1">The sequence shown here is derived from an EMBL/GenBank/DDBJ whole genome shotgun (WGS) entry which is preliminary data.</text>
</comment>
<keyword evidence="2" id="KW-1185">Reference proteome</keyword>
<evidence type="ECO:0000313" key="2">
    <source>
        <dbReference type="Proteomes" id="UP001396334"/>
    </source>
</evidence>
<sequence length="94" mass="10623">MVSLEGESRCIEFQSFLPQDVLLHIAAIKCPLPMLVMRLLCLVGQLTAQIVGAFSKSVGVHLVIEAELWETFIGLLSTWSSGHRRQVVWRRLDF</sequence>
<evidence type="ECO:0000313" key="1">
    <source>
        <dbReference type="EMBL" id="KAK9046934.1"/>
    </source>
</evidence>
<reference evidence="1 2" key="1">
    <citation type="journal article" date="2024" name="G3 (Bethesda)">
        <title>Genome assembly of Hibiscus sabdariffa L. provides insights into metabolisms of medicinal natural products.</title>
        <authorList>
            <person name="Kim T."/>
        </authorList>
    </citation>
    <scope>NUCLEOTIDE SEQUENCE [LARGE SCALE GENOMIC DNA]</scope>
    <source>
        <strain evidence="1">TK-2024</strain>
        <tissue evidence="1">Old leaves</tissue>
    </source>
</reference>